<sequence>MAVRPHLFRFASDATESDEEALAEILAVNDQVSFHAGLARSELFEELEEEENEENEDEGGVGDEGDVGQPAGGVSQPETDLTSRRRRQFDGMSCPAGAICDFCRRVAFVTTSVNQLIQKYRNFSQTGRVRQHNGGSSEEAADLLGPEPSDSLTAPTSSTVPLDFHTDDLLEQKCNKDVPSSSSEFSDSMTPALPRKLKPPSQPTSSVLDDLSTLIDGDLFSKQPPHQTLEDKGSLDLAGITPKFPVATAYLMLCVLPLDDIHEVDLDFSLTYTQQFERSITGNVVVPL</sequence>
<feature type="region of interest" description="Disordered" evidence="1">
    <location>
        <begin position="45"/>
        <end position="86"/>
    </location>
</feature>
<feature type="compositionally biased region" description="Polar residues" evidence="1">
    <location>
        <begin position="150"/>
        <end position="160"/>
    </location>
</feature>
<evidence type="ECO:0000313" key="3">
    <source>
        <dbReference type="Proteomes" id="UP000270094"/>
    </source>
</evidence>
<feature type="region of interest" description="Disordered" evidence="1">
    <location>
        <begin position="126"/>
        <end position="160"/>
    </location>
</feature>
<evidence type="ECO:0000256" key="1">
    <source>
        <dbReference type="SAM" id="MobiDB-lite"/>
    </source>
</evidence>
<dbReference type="InterPro" id="IPR038425">
    <property type="entry name" value="GAT_sf"/>
</dbReference>
<protein>
    <submittedName>
        <fullName evidence="2">Uncharacterized protein</fullName>
    </submittedName>
</protein>
<dbReference type="EMBL" id="UYYB01099381">
    <property type="protein sequence ID" value="VDM77511.1"/>
    <property type="molecule type" value="Genomic_DNA"/>
</dbReference>
<feature type="compositionally biased region" description="Acidic residues" evidence="1">
    <location>
        <begin position="45"/>
        <end position="66"/>
    </location>
</feature>
<feature type="compositionally biased region" description="Polar residues" evidence="1">
    <location>
        <begin position="126"/>
        <end position="136"/>
    </location>
</feature>
<organism evidence="2 3">
    <name type="scientific">Strongylus vulgaris</name>
    <name type="common">Blood worm</name>
    <dbReference type="NCBI Taxonomy" id="40348"/>
    <lineage>
        <taxon>Eukaryota</taxon>
        <taxon>Metazoa</taxon>
        <taxon>Ecdysozoa</taxon>
        <taxon>Nematoda</taxon>
        <taxon>Chromadorea</taxon>
        <taxon>Rhabditida</taxon>
        <taxon>Rhabditina</taxon>
        <taxon>Rhabditomorpha</taxon>
        <taxon>Strongyloidea</taxon>
        <taxon>Strongylidae</taxon>
        <taxon>Strongylus</taxon>
    </lineage>
</organism>
<proteinExistence type="predicted"/>
<dbReference type="OrthoDB" id="447025at2759"/>
<dbReference type="Gene3D" id="1.20.58.160">
    <property type="match status" value="1"/>
</dbReference>
<feature type="region of interest" description="Disordered" evidence="1">
    <location>
        <begin position="175"/>
        <end position="207"/>
    </location>
</feature>
<dbReference type="Proteomes" id="UP000270094">
    <property type="component" value="Unassembled WGS sequence"/>
</dbReference>
<reference evidence="2 3" key="1">
    <citation type="submission" date="2018-11" db="EMBL/GenBank/DDBJ databases">
        <authorList>
            <consortium name="Pathogen Informatics"/>
        </authorList>
    </citation>
    <scope>NUCLEOTIDE SEQUENCE [LARGE SCALE GENOMIC DNA]</scope>
</reference>
<dbReference type="AlphaFoldDB" id="A0A3P7IWZ4"/>
<keyword evidence="3" id="KW-1185">Reference proteome</keyword>
<name>A0A3P7IWZ4_STRVU</name>
<accession>A0A3P7IWZ4</accession>
<gene>
    <name evidence="2" type="ORF">SVUK_LOCUS12509</name>
</gene>
<evidence type="ECO:0000313" key="2">
    <source>
        <dbReference type="EMBL" id="VDM77511.1"/>
    </source>
</evidence>